<dbReference type="AlphaFoldDB" id="A0L648"/>
<evidence type="ECO:0000259" key="2">
    <source>
        <dbReference type="PROSITE" id="PS51724"/>
    </source>
</evidence>
<dbReference type="Pfam" id="PF05036">
    <property type="entry name" value="SPOR"/>
    <property type="match status" value="1"/>
</dbReference>
<dbReference type="Proteomes" id="UP000002586">
    <property type="component" value="Chromosome"/>
</dbReference>
<dbReference type="EMBL" id="CP000471">
    <property type="protein sequence ID" value="ABK43441.1"/>
    <property type="molecule type" value="Genomic_DNA"/>
</dbReference>
<evidence type="ECO:0000256" key="1">
    <source>
        <dbReference type="SAM" id="MobiDB-lite"/>
    </source>
</evidence>
<dbReference type="OrthoDB" id="8614111at2"/>
<gene>
    <name evidence="3" type="ordered locus">Mmc1_0923</name>
</gene>
<feature type="region of interest" description="Disordered" evidence="1">
    <location>
        <begin position="415"/>
        <end position="440"/>
    </location>
</feature>
<dbReference type="eggNOG" id="COG3147">
    <property type="taxonomic scope" value="Bacteria"/>
</dbReference>
<dbReference type="InterPro" id="IPR007730">
    <property type="entry name" value="SPOR-like_dom"/>
</dbReference>
<dbReference type="HOGENOM" id="CLU_490744_0_0_5"/>
<dbReference type="RefSeq" id="WP_011712598.1">
    <property type="nucleotide sequence ID" value="NC_008576.1"/>
</dbReference>
<accession>A0L648</accession>
<feature type="domain" description="SPOR" evidence="2">
    <location>
        <begin position="443"/>
        <end position="526"/>
    </location>
</feature>
<dbReference type="PROSITE" id="PS51724">
    <property type="entry name" value="SPOR"/>
    <property type="match status" value="1"/>
</dbReference>
<dbReference type="InterPro" id="IPR036680">
    <property type="entry name" value="SPOR-like_sf"/>
</dbReference>
<sequence precursor="true">MGTTSLFSGYGIRRSLLLVVSFVGLMGALLLRPGLWDKPEAPAQIANAYFTENLSSAKTLLFPTNQSNLYEVTPQGEGYFVMDVAMNVQGLHNLDVEVRNQRGEKLNTLAYEAVPSVQDGFIHTIVGKIGQKEGARTVHLYDRLVGGERTPIGVFNILTPKGANGEAQPALSVKRLSPDALQEAAAVLRSIDAAQLRAEQKANGKDETHFASAMLHSALRLVEQITGLDNAIAGAYEGEDTLCWLPVSPALANSDNVKMRFPHFNIPLKLDDRTFRLDGVGPYTSWLQARMAARQLTPGGQSQVLCIHGDGQFEIPQRGATGASMVRDGQGSYWYLIAATASARQLSRIQGVLDTIGTPFKVYEVPVSDKRAAFVLMGPFGAQQQAREQVQVAREHLGSTGIWLHGAAAPAAMAKQSLPPDAASPAVTEDKRQPVQPKSLATGDPMAKFMALLGHYRDVETAKRLVADLRGRGIPARLRHDAQVDGPLYQVYTGPYASWLDARMGLRQARYRMGLEGGEVTQWKRLEGVSKGRVEQVAQDAAELEELVVAQQSGG</sequence>
<evidence type="ECO:0000313" key="4">
    <source>
        <dbReference type="Proteomes" id="UP000002586"/>
    </source>
</evidence>
<reference evidence="4" key="1">
    <citation type="journal article" date="2009" name="Appl. Environ. Microbiol.">
        <title>Complete genome sequence of the chemolithoautotrophic marine magnetotactic coccus strain MC-1.</title>
        <authorList>
            <person name="Schubbe S."/>
            <person name="Williams T.J."/>
            <person name="Xie G."/>
            <person name="Kiss H.E."/>
            <person name="Brettin T.S."/>
            <person name="Martinez D."/>
            <person name="Ross C.A."/>
            <person name="Schuler D."/>
            <person name="Cox B.L."/>
            <person name="Nealson K.H."/>
            <person name="Bazylinski D.A."/>
        </authorList>
    </citation>
    <scope>NUCLEOTIDE SEQUENCE [LARGE SCALE GENOMIC DNA]</scope>
    <source>
        <strain evidence="4">ATCC BAA-1437 / JCM 17883 / MC-1</strain>
    </source>
</reference>
<evidence type="ECO:0000313" key="3">
    <source>
        <dbReference type="EMBL" id="ABK43441.1"/>
    </source>
</evidence>
<dbReference type="STRING" id="156889.Mmc1_0923"/>
<proteinExistence type="predicted"/>
<organism evidence="3 4">
    <name type="scientific">Magnetococcus marinus (strain ATCC BAA-1437 / JCM 17883 / MC-1)</name>
    <dbReference type="NCBI Taxonomy" id="156889"/>
    <lineage>
        <taxon>Bacteria</taxon>
        <taxon>Pseudomonadati</taxon>
        <taxon>Pseudomonadota</taxon>
        <taxon>Magnetococcia</taxon>
        <taxon>Magnetococcales</taxon>
        <taxon>Magnetococcaceae</taxon>
        <taxon>Magnetococcus</taxon>
    </lineage>
</organism>
<name>A0L648_MAGMM</name>
<dbReference type="KEGG" id="mgm:Mmc1_0923"/>
<dbReference type="GO" id="GO:0042834">
    <property type="term" value="F:peptidoglycan binding"/>
    <property type="evidence" value="ECO:0007669"/>
    <property type="project" value="InterPro"/>
</dbReference>
<reference evidence="3 4" key="2">
    <citation type="journal article" date="2012" name="Int. J. Syst. Evol. Microbiol.">
        <title>Magnetococcus marinus gen. nov., sp. nov., a marine, magnetotactic bacterium that represents a novel lineage (Magnetococcaceae fam. nov.; Magnetococcales ord. nov.) at the base of the Alphaproteobacteria.</title>
        <authorList>
            <person name="Bazylinski D.A."/>
            <person name="Williams T.J."/>
            <person name="Lefevre C.T."/>
            <person name="Berg R.J."/>
            <person name="Zhang C.L."/>
            <person name="Bowser S.S."/>
            <person name="Dean A.J."/>
            <person name="Beveridge T.J."/>
        </authorList>
    </citation>
    <scope>NUCLEOTIDE SEQUENCE [LARGE SCALE GENOMIC DNA]</scope>
    <source>
        <strain evidence="4">ATCC BAA-1437 / JCM 17883 / MC-1</strain>
    </source>
</reference>
<dbReference type="Gene3D" id="3.30.70.1070">
    <property type="entry name" value="Sporulation related repeat"/>
    <property type="match status" value="1"/>
</dbReference>
<protein>
    <submittedName>
        <fullName evidence="3">Sporulation domain protein</fullName>
    </submittedName>
</protein>
<dbReference type="SUPFAM" id="SSF110997">
    <property type="entry name" value="Sporulation related repeat"/>
    <property type="match status" value="1"/>
</dbReference>
<keyword evidence="4" id="KW-1185">Reference proteome</keyword>